<dbReference type="SUPFAM" id="SSF51215">
    <property type="entry name" value="Regulatory protein AraC"/>
    <property type="match status" value="1"/>
</dbReference>
<dbReference type="Proteomes" id="UP000184600">
    <property type="component" value="Unassembled WGS sequence"/>
</dbReference>
<reference evidence="6" key="1">
    <citation type="submission" date="2016-12" db="EMBL/GenBank/DDBJ databases">
        <authorList>
            <person name="Rodrigo-Torres L."/>
            <person name="Arahal R.D."/>
            <person name="Lucena T."/>
        </authorList>
    </citation>
    <scope>NUCLEOTIDE SEQUENCE [LARGE SCALE GENOMIC DNA]</scope>
</reference>
<name>A0A1M7YWR7_9VIBR</name>
<dbReference type="InterPro" id="IPR009057">
    <property type="entry name" value="Homeodomain-like_sf"/>
</dbReference>
<evidence type="ECO:0000259" key="4">
    <source>
        <dbReference type="PROSITE" id="PS01124"/>
    </source>
</evidence>
<dbReference type="GO" id="GO:0003700">
    <property type="term" value="F:DNA-binding transcription factor activity"/>
    <property type="evidence" value="ECO:0007669"/>
    <property type="project" value="InterPro"/>
</dbReference>
<evidence type="ECO:0000313" key="5">
    <source>
        <dbReference type="EMBL" id="SHO57074.1"/>
    </source>
</evidence>
<dbReference type="Gene3D" id="1.10.10.60">
    <property type="entry name" value="Homeodomain-like"/>
    <property type="match status" value="2"/>
</dbReference>
<dbReference type="GO" id="GO:0043565">
    <property type="term" value="F:sequence-specific DNA binding"/>
    <property type="evidence" value="ECO:0007669"/>
    <property type="project" value="InterPro"/>
</dbReference>
<dbReference type="SMART" id="SM00342">
    <property type="entry name" value="HTH_ARAC"/>
    <property type="match status" value="1"/>
</dbReference>
<evidence type="ECO:0000256" key="2">
    <source>
        <dbReference type="ARBA" id="ARBA00023125"/>
    </source>
</evidence>
<sequence length="290" mass="32985">MRVIAMVKKKKSGKEKAVFHIAEELGGIELLDAQYDKQTFSRHSHEGYTFGVIERGAQKFYRSGGNHLAPTGSIILVNADDVHTGHSAFEGGWSYRAMYPLPEQLSMAFQACGEQLSYAPYFPSAVVHDPELAYQLKSVMQLLEYSDNRLQRETFIYLTLVRLIRAHARRRPPVHSPVKVQRQLKLAKEFLDDFPQENISLQELATMVALSPYHFVRAFQKAYGMPPHAYQVQSRLRLAKQWLKNGFPVAHAAQEAGFHDQSHLHRHFKKALGITPGQYIECLPKSPENA</sequence>
<keyword evidence="1" id="KW-0805">Transcription regulation</keyword>
<evidence type="ECO:0000256" key="3">
    <source>
        <dbReference type="ARBA" id="ARBA00023163"/>
    </source>
</evidence>
<dbReference type="InterPro" id="IPR003313">
    <property type="entry name" value="AraC-bd"/>
</dbReference>
<keyword evidence="6" id="KW-1185">Reference proteome</keyword>
<evidence type="ECO:0000313" key="6">
    <source>
        <dbReference type="Proteomes" id="UP000184600"/>
    </source>
</evidence>
<dbReference type="PANTHER" id="PTHR46796:SF2">
    <property type="entry name" value="TRANSCRIPTIONAL REGULATORY PROTEIN"/>
    <property type="match status" value="1"/>
</dbReference>
<dbReference type="InterPro" id="IPR050204">
    <property type="entry name" value="AraC_XylS_family_regulators"/>
</dbReference>
<dbReference type="Pfam" id="PF12833">
    <property type="entry name" value="HTH_18"/>
    <property type="match status" value="1"/>
</dbReference>
<dbReference type="Pfam" id="PF02311">
    <property type="entry name" value="AraC_binding"/>
    <property type="match status" value="1"/>
</dbReference>
<dbReference type="STRING" id="1117707.VQ7734_02843"/>
<accession>A0A1M7YWR7</accession>
<dbReference type="PROSITE" id="PS01124">
    <property type="entry name" value="HTH_ARAC_FAMILY_2"/>
    <property type="match status" value="1"/>
</dbReference>
<dbReference type="SUPFAM" id="SSF46689">
    <property type="entry name" value="Homeodomain-like"/>
    <property type="match status" value="2"/>
</dbReference>
<dbReference type="InterPro" id="IPR018060">
    <property type="entry name" value="HTH_AraC"/>
</dbReference>
<dbReference type="InterPro" id="IPR037923">
    <property type="entry name" value="HTH-like"/>
</dbReference>
<protein>
    <submittedName>
        <fullName evidence="5">Bifunctional transcriptional activator/DNA repair enzyme Ada</fullName>
    </submittedName>
</protein>
<dbReference type="EMBL" id="FRFG01000031">
    <property type="protein sequence ID" value="SHO57074.1"/>
    <property type="molecule type" value="Genomic_DNA"/>
</dbReference>
<keyword evidence="2" id="KW-0238">DNA-binding</keyword>
<proteinExistence type="predicted"/>
<dbReference type="PANTHER" id="PTHR46796">
    <property type="entry name" value="HTH-TYPE TRANSCRIPTIONAL ACTIVATOR RHAS-RELATED"/>
    <property type="match status" value="1"/>
</dbReference>
<keyword evidence="3" id="KW-0804">Transcription</keyword>
<gene>
    <name evidence="5" type="primary">ada_3</name>
    <name evidence="5" type="ORF">VQ7734_02843</name>
</gene>
<organism evidence="5 6">
    <name type="scientific">Vibrio quintilis</name>
    <dbReference type="NCBI Taxonomy" id="1117707"/>
    <lineage>
        <taxon>Bacteria</taxon>
        <taxon>Pseudomonadati</taxon>
        <taxon>Pseudomonadota</taxon>
        <taxon>Gammaproteobacteria</taxon>
        <taxon>Vibrionales</taxon>
        <taxon>Vibrionaceae</taxon>
        <taxon>Vibrio</taxon>
    </lineage>
</organism>
<dbReference type="AlphaFoldDB" id="A0A1M7YWR7"/>
<evidence type="ECO:0000256" key="1">
    <source>
        <dbReference type="ARBA" id="ARBA00023015"/>
    </source>
</evidence>
<feature type="domain" description="HTH araC/xylS-type" evidence="4">
    <location>
        <begin position="185"/>
        <end position="282"/>
    </location>
</feature>